<dbReference type="Proteomes" id="UP000292282">
    <property type="component" value="Unassembled WGS sequence"/>
</dbReference>
<gene>
    <name evidence="1" type="ORF">CWI38_1602p0020</name>
</gene>
<dbReference type="EMBL" id="PITK01001602">
    <property type="protein sequence ID" value="TBU10695.1"/>
    <property type="molecule type" value="Genomic_DNA"/>
</dbReference>
<name>A0A4Q9LSZ4_9MICR</name>
<dbReference type="VEuPathDB" id="MicrosporidiaDB:CWI38_1602p0020"/>
<sequence>MTNILNDILKYQIGNTLPDISILMKYDYFFNNILCQEQLEILFFDIFKID</sequence>
<reference evidence="1 2" key="1">
    <citation type="submission" date="2017-12" db="EMBL/GenBank/DDBJ databases">
        <authorList>
            <person name="Pombert J.-F."/>
            <person name="Haag K.L."/>
            <person name="Ebert D."/>
        </authorList>
    </citation>
    <scope>NUCLEOTIDE SEQUENCE [LARGE SCALE GENOMIC DNA]</scope>
    <source>
        <strain evidence="1">IL-G-3</strain>
    </source>
</reference>
<organism evidence="1 2">
    <name type="scientific">Hamiltosporidium tvaerminnensis</name>
    <dbReference type="NCBI Taxonomy" id="1176355"/>
    <lineage>
        <taxon>Eukaryota</taxon>
        <taxon>Fungi</taxon>
        <taxon>Fungi incertae sedis</taxon>
        <taxon>Microsporidia</taxon>
        <taxon>Dubosqiidae</taxon>
        <taxon>Hamiltosporidium</taxon>
    </lineage>
</organism>
<evidence type="ECO:0000313" key="2">
    <source>
        <dbReference type="Proteomes" id="UP000292282"/>
    </source>
</evidence>
<accession>A0A4Q9LSZ4</accession>
<proteinExistence type="predicted"/>
<comment type="caution">
    <text evidence="1">The sequence shown here is derived from an EMBL/GenBank/DDBJ whole genome shotgun (WGS) entry which is preliminary data.</text>
</comment>
<protein>
    <submittedName>
        <fullName evidence="1">Uncharacterized protein</fullName>
    </submittedName>
</protein>
<dbReference type="AlphaFoldDB" id="A0A4Q9LSZ4"/>
<keyword evidence="2" id="KW-1185">Reference proteome</keyword>
<evidence type="ECO:0000313" key="1">
    <source>
        <dbReference type="EMBL" id="TBU10695.1"/>
    </source>
</evidence>